<feature type="compositionally biased region" description="Low complexity" evidence="1">
    <location>
        <begin position="348"/>
        <end position="367"/>
    </location>
</feature>
<dbReference type="Proteomes" id="UP000674179">
    <property type="component" value="Chromosome 26"/>
</dbReference>
<proteinExistence type="predicted"/>
<feature type="compositionally biased region" description="Polar residues" evidence="1">
    <location>
        <begin position="380"/>
        <end position="398"/>
    </location>
</feature>
<sequence>MSSAKAGGAGAGSHNDSIPLEVDESSMSIYSGEDGEEDYDPSSQLSEDAVSSLDYSSVSRTYLTQSRTSGLRAHSEDYTGTASYYSNGGAASNSYGYDDEDYSSGYGSLTYGDSALRSPQSELSSTFASIYYENKYVVNLRATLHFLRRPLYYLAFTTAGSGAVGSICRLATTFARRFVDSSASIADSSLGALPGSATSCAGSHPSLPSGYLSVPDWLRDVRASLPSVMEVPAAWTLRRYGIPVLSEVMQRQQRESAAPAVAGSMAAQVSSGVQEVWPCWQKTGPAIPVALFLPVFSVVVFKVAQRVRPNSANLTEMLRPQQDADGVDVVSTDAKTPSQTRPSLIMDASPIPAPSSSPGNASSESASMDILPTSKEAARASTSHPSAPGEVSSSNSAPLTVPPVDIATATNAFSLVPRAGASYSDVSPSSPEEYLGNSNGRSRSTTQAPLTHRHVADAAVRNIDAVDGEVIHVDANVDAAHSSPVSVSPSPPHTKNDYHPASEPPRAASDAAAASSLVSPPPRVPQTRSNGNTAGRLISVKDSTLIGEVVAAVAGAADVREANVAFMAAVRYGCRVVVLPSPVRDKDGLLEAPPSLTVEFADDVLAAATVLADRRGLTTVGVTAQQWDAQAHPLDTFAHPVNALYVFVANESSSPAVVANVEARVAHCVFVGTSRTEVPVNQVFYDRLLKERAVHQQPREAVPQR</sequence>
<dbReference type="AlphaFoldDB" id="A0A836GZF2"/>
<dbReference type="EMBL" id="JAFHKP010000026">
    <property type="protein sequence ID" value="KAG5476627.1"/>
    <property type="molecule type" value="Genomic_DNA"/>
</dbReference>
<evidence type="ECO:0000256" key="1">
    <source>
        <dbReference type="SAM" id="MobiDB-lite"/>
    </source>
</evidence>
<evidence type="ECO:0000313" key="3">
    <source>
        <dbReference type="Proteomes" id="UP000674179"/>
    </source>
</evidence>
<evidence type="ECO:0000313" key="2">
    <source>
        <dbReference type="EMBL" id="KAG5476627.1"/>
    </source>
</evidence>
<feature type="compositionally biased region" description="Low complexity" evidence="1">
    <location>
        <begin position="504"/>
        <end position="518"/>
    </location>
</feature>
<gene>
    <name evidence="2" type="ORF">CUR178_03800</name>
</gene>
<reference evidence="2 3" key="1">
    <citation type="submission" date="2021-02" db="EMBL/GenBank/DDBJ databases">
        <title>Leishmania (Mundinia) enrietti genome sequencing and assembly.</title>
        <authorList>
            <person name="Almutairi H."/>
            <person name="Gatherer D."/>
        </authorList>
    </citation>
    <scope>NUCLEOTIDE SEQUENCE [LARGE SCALE GENOMIC DNA]</scope>
    <source>
        <strain evidence="2">CUR178</strain>
    </source>
</reference>
<keyword evidence="3" id="KW-1185">Reference proteome</keyword>
<name>A0A836GZF2_LEIEN</name>
<feature type="region of interest" description="Disordered" evidence="1">
    <location>
        <begin position="1"/>
        <end position="50"/>
    </location>
</feature>
<dbReference type="RefSeq" id="XP_067692093.1">
    <property type="nucleotide sequence ID" value="XM_067835527.1"/>
</dbReference>
<organism evidence="2 3">
    <name type="scientific">Leishmania enriettii</name>
    <dbReference type="NCBI Taxonomy" id="5663"/>
    <lineage>
        <taxon>Eukaryota</taxon>
        <taxon>Discoba</taxon>
        <taxon>Euglenozoa</taxon>
        <taxon>Kinetoplastea</taxon>
        <taxon>Metakinetoplastina</taxon>
        <taxon>Trypanosomatida</taxon>
        <taxon>Trypanosomatidae</taxon>
        <taxon>Leishmaniinae</taxon>
        <taxon>Leishmania</taxon>
    </lineage>
</organism>
<feature type="region of interest" description="Disordered" evidence="1">
    <location>
        <begin position="480"/>
        <end position="535"/>
    </location>
</feature>
<dbReference type="OrthoDB" id="273566at2759"/>
<feature type="compositionally biased region" description="Polar residues" evidence="1">
    <location>
        <begin position="424"/>
        <end position="449"/>
    </location>
</feature>
<comment type="caution">
    <text evidence="2">The sequence shown here is derived from an EMBL/GenBank/DDBJ whole genome shotgun (WGS) entry which is preliminary data.</text>
</comment>
<feature type="region of interest" description="Disordered" evidence="1">
    <location>
        <begin position="314"/>
        <end position="399"/>
    </location>
</feature>
<protein>
    <submittedName>
        <fullName evidence="2">Uncharacterized protein</fullName>
    </submittedName>
</protein>
<feature type="region of interest" description="Disordered" evidence="1">
    <location>
        <begin position="420"/>
        <end position="450"/>
    </location>
</feature>
<dbReference type="GeneID" id="94171037"/>
<accession>A0A836GZF2</accession>
<dbReference type="KEGG" id="lenr:94171037"/>
<feature type="compositionally biased region" description="Polar residues" evidence="1">
    <location>
        <begin position="333"/>
        <end position="342"/>
    </location>
</feature>